<evidence type="ECO:0000313" key="10">
    <source>
        <dbReference type="Proteomes" id="UP001165378"/>
    </source>
</evidence>
<keyword evidence="5" id="KW-0046">Antibiotic resistance</keyword>
<name>A0AA41U4L8_9ACTN</name>
<comment type="similarity">
    <text evidence="6">Belongs to the ABC-2 integral membrane protein family.</text>
</comment>
<dbReference type="PIRSF" id="PIRSF006648">
    <property type="entry name" value="DrrB"/>
    <property type="match status" value="1"/>
</dbReference>
<dbReference type="Proteomes" id="UP001165378">
    <property type="component" value="Unassembled WGS sequence"/>
</dbReference>
<dbReference type="InterPro" id="IPR000412">
    <property type="entry name" value="ABC_2_transport"/>
</dbReference>
<dbReference type="RefSeq" id="WP_235053321.1">
    <property type="nucleotide sequence ID" value="NZ_JAKFHA010000009.1"/>
</dbReference>
<feature type="transmembrane region" description="Helical" evidence="6">
    <location>
        <begin position="266"/>
        <end position="286"/>
    </location>
</feature>
<keyword evidence="10" id="KW-1185">Reference proteome</keyword>
<dbReference type="Pfam" id="PF01061">
    <property type="entry name" value="ABC2_membrane"/>
    <property type="match status" value="1"/>
</dbReference>
<gene>
    <name evidence="9" type="ORF">LZ495_18305</name>
</gene>
<dbReference type="EMBL" id="JAKFHA010000009">
    <property type="protein sequence ID" value="MCF2529154.1"/>
    <property type="molecule type" value="Genomic_DNA"/>
</dbReference>
<evidence type="ECO:0000259" key="8">
    <source>
        <dbReference type="PROSITE" id="PS51012"/>
    </source>
</evidence>
<feature type="transmembrane region" description="Helical" evidence="6">
    <location>
        <begin position="57"/>
        <end position="78"/>
    </location>
</feature>
<feature type="compositionally biased region" description="Low complexity" evidence="7">
    <location>
        <begin position="1"/>
        <end position="10"/>
    </location>
</feature>
<feature type="transmembrane region" description="Helical" evidence="6">
    <location>
        <begin position="203"/>
        <end position="222"/>
    </location>
</feature>
<dbReference type="AlphaFoldDB" id="A0AA41U4L8"/>
<dbReference type="GO" id="GO:0043190">
    <property type="term" value="C:ATP-binding cassette (ABC) transporter complex"/>
    <property type="evidence" value="ECO:0007669"/>
    <property type="project" value="InterPro"/>
</dbReference>
<evidence type="ECO:0000256" key="7">
    <source>
        <dbReference type="SAM" id="MobiDB-lite"/>
    </source>
</evidence>
<keyword evidence="6" id="KW-1003">Cell membrane</keyword>
<evidence type="ECO:0000313" key="9">
    <source>
        <dbReference type="EMBL" id="MCF2529154.1"/>
    </source>
</evidence>
<dbReference type="GO" id="GO:0140359">
    <property type="term" value="F:ABC-type transporter activity"/>
    <property type="evidence" value="ECO:0007669"/>
    <property type="project" value="InterPro"/>
</dbReference>
<evidence type="ECO:0000256" key="1">
    <source>
        <dbReference type="ARBA" id="ARBA00004141"/>
    </source>
</evidence>
<comment type="caution">
    <text evidence="9">The sequence shown here is derived from an EMBL/GenBank/DDBJ whole genome shotgun (WGS) entry which is preliminary data.</text>
</comment>
<comment type="subcellular location">
    <subcellularLocation>
        <location evidence="6">Cell membrane</location>
        <topology evidence="6">Multi-pass membrane protein</topology>
    </subcellularLocation>
    <subcellularLocation>
        <location evidence="1">Membrane</location>
        <topology evidence="1">Multi-pass membrane protein</topology>
    </subcellularLocation>
</comment>
<feature type="domain" description="ABC transmembrane type-2" evidence="8">
    <location>
        <begin position="58"/>
        <end position="292"/>
    </location>
</feature>
<accession>A0AA41U4L8</accession>
<proteinExistence type="inferred from homology"/>
<keyword evidence="4 6" id="KW-0472">Membrane</keyword>
<feature type="region of interest" description="Disordered" evidence="7">
    <location>
        <begin position="1"/>
        <end position="25"/>
    </location>
</feature>
<reference evidence="9" key="1">
    <citation type="submission" date="2022-01" db="EMBL/GenBank/DDBJ databases">
        <title>Genome-Based Taxonomic Classification of the Phylum Actinobacteria.</title>
        <authorList>
            <person name="Gao Y."/>
        </authorList>
    </citation>
    <scope>NUCLEOTIDE SEQUENCE</scope>
    <source>
        <strain evidence="9">KLBMP 8922</strain>
    </source>
</reference>
<protein>
    <recommendedName>
        <fullName evidence="6">Transport permease protein</fullName>
    </recommendedName>
</protein>
<sequence>MTAPTTALPSTAPPPPTPGGSFVPPALPDSRAARLRWAATDSWTLTRRTLMHWARQPGTLVLALLFPVMIVLMFGYLFGGQMDVPGGGDYREFLMPGMFAMTMVFGIETTFAAVSTDAARGVTDRFRSMPISPSAVVVGRCTADLLNSLVGLAVMVACGRAVGWSWHDGLLRALGAFGLFLLLRFALLWIGIYLGLAAKGPESLVAIQVLVWPLGFLSNTYASPETMPGWLGAIAEWNPLSATVGAARELFGNPGWGGDSFAARHAVELAVAWPVLITLVFFPLAVRRYNRLSR</sequence>
<keyword evidence="6" id="KW-0813">Transport</keyword>
<dbReference type="GO" id="GO:0046677">
    <property type="term" value="P:response to antibiotic"/>
    <property type="evidence" value="ECO:0007669"/>
    <property type="project" value="UniProtKB-KW"/>
</dbReference>
<dbReference type="InterPro" id="IPR013525">
    <property type="entry name" value="ABC2_TM"/>
</dbReference>
<evidence type="ECO:0000256" key="3">
    <source>
        <dbReference type="ARBA" id="ARBA00022989"/>
    </source>
</evidence>
<dbReference type="PANTHER" id="PTHR43229">
    <property type="entry name" value="NODULATION PROTEIN J"/>
    <property type="match status" value="1"/>
</dbReference>
<feature type="transmembrane region" description="Helical" evidence="6">
    <location>
        <begin position="149"/>
        <end position="167"/>
    </location>
</feature>
<dbReference type="InterPro" id="IPR051784">
    <property type="entry name" value="Nod_factor_ABC_transporter"/>
</dbReference>
<dbReference type="PANTHER" id="PTHR43229:SF2">
    <property type="entry name" value="NODULATION PROTEIN J"/>
    <property type="match status" value="1"/>
</dbReference>
<keyword evidence="2 6" id="KW-0812">Transmembrane</keyword>
<organism evidence="9 10">
    <name type="scientific">Yinghuangia soli</name>
    <dbReference type="NCBI Taxonomy" id="2908204"/>
    <lineage>
        <taxon>Bacteria</taxon>
        <taxon>Bacillati</taxon>
        <taxon>Actinomycetota</taxon>
        <taxon>Actinomycetes</taxon>
        <taxon>Kitasatosporales</taxon>
        <taxon>Streptomycetaceae</taxon>
        <taxon>Yinghuangia</taxon>
    </lineage>
</organism>
<feature type="transmembrane region" description="Helical" evidence="6">
    <location>
        <begin position="98"/>
        <end position="119"/>
    </location>
</feature>
<evidence type="ECO:0000256" key="5">
    <source>
        <dbReference type="ARBA" id="ARBA00023251"/>
    </source>
</evidence>
<evidence type="ECO:0000256" key="2">
    <source>
        <dbReference type="ARBA" id="ARBA00022692"/>
    </source>
</evidence>
<keyword evidence="3 6" id="KW-1133">Transmembrane helix</keyword>
<evidence type="ECO:0000256" key="6">
    <source>
        <dbReference type="RuleBase" id="RU361157"/>
    </source>
</evidence>
<dbReference type="InterPro" id="IPR047817">
    <property type="entry name" value="ABC2_TM_bact-type"/>
</dbReference>
<dbReference type="PROSITE" id="PS51012">
    <property type="entry name" value="ABC_TM2"/>
    <property type="match status" value="1"/>
</dbReference>
<evidence type="ECO:0000256" key="4">
    <source>
        <dbReference type="ARBA" id="ARBA00023136"/>
    </source>
</evidence>
<feature type="transmembrane region" description="Helical" evidence="6">
    <location>
        <begin position="173"/>
        <end position="196"/>
    </location>
</feature>